<comment type="similarity">
    <text evidence="1 13 14">Belongs to the ATPase B chain family.</text>
</comment>
<protein>
    <recommendedName>
        <fullName evidence="13">ATP synthase subunit b</fullName>
    </recommendedName>
    <alternativeName>
        <fullName evidence="13">ATP synthase F(0) sector subunit b</fullName>
    </alternativeName>
    <alternativeName>
        <fullName evidence="13">ATPase subunit I</fullName>
    </alternativeName>
    <alternativeName>
        <fullName evidence="13">F-type ATPase subunit b</fullName>
        <shortName evidence="13">F-ATPase subunit b</shortName>
    </alternativeName>
</protein>
<evidence type="ECO:0000256" key="1">
    <source>
        <dbReference type="ARBA" id="ARBA00005513"/>
    </source>
</evidence>
<keyword evidence="9 13" id="KW-0472">Membrane</keyword>
<sequence length="178" mass="19670">MLSHSLLPTVAVTDGGGLYYGNMIFTALVFIILMILIMKFAWKPLSEMMEKRANKIADDINSAEKSRKDAEDLAKQREDALAKSREDATGIINNAKQSAQVQSDQIITTARNDAQSIKTSAQKDIEQERKDALANTKNDVANLSIEIASKIIQKELKADDQKALIDSYIEGLGKQDAR</sequence>
<evidence type="ECO:0000313" key="21">
    <source>
        <dbReference type="Proteomes" id="UP000186588"/>
    </source>
</evidence>
<evidence type="ECO:0000313" key="20">
    <source>
        <dbReference type="Proteomes" id="UP000050269"/>
    </source>
</evidence>
<dbReference type="GO" id="GO:0012505">
    <property type="term" value="C:endomembrane system"/>
    <property type="evidence" value="ECO:0007669"/>
    <property type="project" value="UniProtKB-SubCell"/>
</dbReference>
<evidence type="ECO:0000256" key="8">
    <source>
        <dbReference type="ARBA" id="ARBA00023065"/>
    </source>
</evidence>
<dbReference type="Proteomes" id="UP000050269">
    <property type="component" value="Unassembled WGS sequence"/>
</dbReference>
<dbReference type="EMBL" id="BDDX01000003">
    <property type="protein sequence ID" value="GAT90286.1"/>
    <property type="molecule type" value="Genomic_DNA"/>
</dbReference>
<dbReference type="PANTHER" id="PTHR33445">
    <property type="entry name" value="ATP SYNTHASE SUBUNIT B', CHLOROPLASTIC"/>
    <property type="match status" value="1"/>
</dbReference>
<comment type="function">
    <text evidence="13">Component of the F(0) channel, it forms part of the peripheral stalk, linking F(1) to F(0).</text>
</comment>
<feature type="region of interest" description="Disordered" evidence="15">
    <location>
        <begin position="62"/>
        <end position="87"/>
    </location>
</feature>
<proteinExistence type="inferred from homology"/>
<evidence type="ECO:0000256" key="2">
    <source>
        <dbReference type="ARBA" id="ARBA00022448"/>
    </source>
</evidence>
<feature type="transmembrane region" description="Helical" evidence="13">
    <location>
        <begin position="20"/>
        <end position="42"/>
    </location>
</feature>
<keyword evidence="6 13" id="KW-0375">Hydrogen ion transport</keyword>
<evidence type="ECO:0000256" key="3">
    <source>
        <dbReference type="ARBA" id="ARBA00022475"/>
    </source>
</evidence>
<keyword evidence="10 13" id="KW-0066">ATP synthesis</keyword>
<keyword evidence="5 13" id="KW-0812">Transmembrane</keyword>
<dbReference type="HAMAP" id="MF_01398">
    <property type="entry name" value="ATP_synth_b_bprime"/>
    <property type="match status" value="1"/>
</dbReference>
<evidence type="ECO:0000256" key="15">
    <source>
        <dbReference type="SAM" id="MobiDB-lite"/>
    </source>
</evidence>
<dbReference type="GO" id="GO:0045259">
    <property type="term" value="C:proton-transporting ATP synthase complex"/>
    <property type="evidence" value="ECO:0007669"/>
    <property type="project" value="UniProtKB-KW"/>
</dbReference>
<comment type="subcellular location">
    <subcellularLocation>
        <location evidence="13">Cell membrane</location>
        <topology evidence="13">Single-pass membrane protein</topology>
    </subcellularLocation>
    <subcellularLocation>
        <location evidence="12">Endomembrane system</location>
        <topology evidence="12">Single-pass membrane protein</topology>
    </subcellularLocation>
</comment>
<keyword evidence="3 13" id="KW-1003">Cell membrane</keyword>
<dbReference type="Pfam" id="PF00430">
    <property type="entry name" value="ATP-synt_B"/>
    <property type="match status" value="1"/>
</dbReference>
<comment type="subunit">
    <text evidence="13">F-type ATPases have 2 components, F(1) - the catalytic core - and F(0) - the membrane proton channel. F(1) has five subunits: alpha(3), beta(3), gamma(1), delta(1), epsilon(1). F(0) has three main subunits: a(1), b(2) and c(10-14). The alpha and beta chains form an alternating ring which encloses part of the gamma chain. F(1) is attached to F(0) by a central stalk formed by the gamma and epsilon chains, while a peripheral stalk is formed by the delta and b chains.</text>
</comment>
<organism evidence="17 19">
    <name type="scientific">Apilactobacillus kunkeei</name>
    <dbReference type="NCBI Taxonomy" id="148814"/>
    <lineage>
        <taxon>Bacteria</taxon>
        <taxon>Bacillati</taxon>
        <taxon>Bacillota</taxon>
        <taxon>Bacilli</taxon>
        <taxon>Lactobacillales</taxon>
        <taxon>Lactobacillaceae</taxon>
        <taxon>Apilactobacillus</taxon>
    </lineage>
</organism>
<comment type="caution">
    <text evidence="17">The sequence shown here is derived from an EMBL/GenBank/DDBJ whole genome shotgun (WGS) entry which is preliminary data.</text>
</comment>
<accession>A0A0C2VWG1</accession>
<evidence type="ECO:0000313" key="16">
    <source>
        <dbReference type="EMBL" id="GAT90286.1"/>
    </source>
</evidence>
<name>A0A0C2VWG1_9LACO</name>
<dbReference type="EMBL" id="JXCZ01000014">
    <property type="protein sequence ID" value="KOY79434.1"/>
    <property type="molecule type" value="Genomic_DNA"/>
</dbReference>
<dbReference type="SUPFAM" id="SSF81573">
    <property type="entry name" value="F1F0 ATP synthase subunit B, membrane domain"/>
    <property type="match status" value="1"/>
</dbReference>
<gene>
    <name evidence="13 16" type="primary">atpF</name>
    <name evidence="16" type="ORF">FF306_00381</name>
    <name evidence="17" type="ORF">RZ72_10440</name>
    <name evidence="18" type="ORF">RZ78_09630</name>
</gene>
<dbReference type="InterPro" id="IPR050059">
    <property type="entry name" value="ATP_synthase_B_chain"/>
</dbReference>
<dbReference type="EMBL" id="JXDF01000014">
    <property type="protein sequence ID" value="KPN82946.1"/>
    <property type="molecule type" value="Genomic_DNA"/>
</dbReference>
<dbReference type="Proteomes" id="UP000037749">
    <property type="component" value="Unassembled WGS sequence"/>
</dbReference>
<dbReference type="Gene3D" id="6.10.250.1580">
    <property type="match status" value="1"/>
</dbReference>
<reference evidence="16 21" key="2">
    <citation type="journal article" date="2016" name="Syst. Appl. Microbiol.">
        <title>Genomic characterization of a fructophilic bee symbiont Lactobacillus kunkeei reveals its niche-specific adaptation.</title>
        <authorList>
            <person name="Maeno S."/>
            <person name="Tanizawa Y."/>
            <person name="Kanesaki Y."/>
            <person name="Kubota E."/>
            <person name="Kumar H."/>
            <person name="Dicks L."/>
            <person name="Salminen S."/>
            <person name="Nakagawa J."/>
            <person name="Arita M."/>
            <person name="Endo A."/>
        </authorList>
    </citation>
    <scope>NUCLEOTIDE SEQUENCE [LARGE SCALE GENOMIC DNA]</scope>
    <source>
        <strain evidence="16 21">FF30-6</strain>
    </source>
</reference>
<evidence type="ECO:0000256" key="12">
    <source>
        <dbReference type="ARBA" id="ARBA00037847"/>
    </source>
</evidence>
<keyword evidence="7 13" id="KW-1133">Transmembrane helix</keyword>
<evidence type="ECO:0000256" key="9">
    <source>
        <dbReference type="ARBA" id="ARBA00023136"/>
    </source>
</evidence>
<evidence type="ECO:0000256" key="13">
    <source>
        <dbReference type="HAMAP-Rule" id="MF_01398"/>
    </source>
</evidence>
<evidence type="ECO:0000256" key="5">
    <source>
        <dbReference type="ARBA" id="ARBA00022692"/>
    </source>
</evidence>
<dbReference type="InterPro" id="IPR028987">
    <property type="entry name" value="ATP_synth_B-like_membr_sf"/>
</dbReference>
<dbReference type="GO" id="GO:0046933">
    <property type="term" value="F:proton-transporting ATP synthase activity, rotational mechanism"/>
    <property type="evidence" value="ECO:0007669"/>
    <property type="project" value="UniProtKB-UniRule"/>
</dbReference>
<dbReference type="NCBIfam" id="TIGR01144">
    <property type="entry name" value="ATP_synt_b"/>
    <property type="match status" value="1"/>
</dbReference>
<evidence type="ECO:0000313" key="19">
    <source>
        <dbReference type="Proteomes" id="UP000037749"/>
    </source>
</evidence>
<dbReference type="PATRIC" id="fig|148814.10.peg.512"/>
<dbReference type="GO" id="GO:0046961">
    <property type="term" value="F:proton-transporting ATPase activity, rotational mechanism"/>
    <property type="evidence" value="ECO:0007669"/>
    <property type="project" value="TreeGrafter"/>
</dbReference>
<evidence type="ECO:0000313" key="18">
    <source>
        <dbReference type="EMBL" id="KPN82946.1"/>
    </source>
</evidence>
<reference evidence="19 20" key="1">
    <citation type="journal article" date="2015" name="Genome Biol. Evol.">
        <title>Functionally Structured Genomes in Lactobacillus kunkeei Colonizing the Honey Crop and Food Products of Honeybees and Stingless Bees.</title>
        <authorList>
            <person name="Tamarit D."/>
            <person name="Ellegaard K.M."/>
            <person name="Wikander J."/>
            <person name="Olofsson T."/>
            <person name="Vasquez A."/>
            <person name="Andersson S.G."/>
        </authorList>
    </citation>
    <scope>NUCLEOTIDE SEQUENCE [LARGE SCALE GENOMIC DNA]</scope>
    <source>
        <strain evidence="17 19">LAla</strain>
        <strain evidence="18 20">LMbo</strain>
    </source>
</reference>
<evidence type="ECO:0000256" key="4">
    <source>
        <dbReference type="ARBA" id="ARBA00022547"/>
    </source>
</evidence>
<evidence type="ECO:0000256" key="10">
    <source>
        <dbReference type="ARBA" id="ARBA00023310"/>
    </source>
</evidence>
<keyword evidence="2 13" id="KW-0813">Transport</keyword>
<evidence type="ECO:0000256" key="6">
    <source>
        <dbReference type="ARBA" id="ARBA00022781"/>
    </source>
</evidence>
<dbReference type="CDD" id="cd06503">
    <property type="entry name" value="ATP-synt_Fo_b"/>
    <property type="match status" value="1"/>
</dbReference>
<dbReference type="Proteomes" id="UP000186588">
    <property type="component" value="Unassembled WGS sequence"/>
</dbReference>
<keyword evidence="4 13" id="KW-0138">CF(0)</keyword>
<dbReference type="InterPro" id="IPR005864">
    <property type="entry name" value="ATP_synth_F0_bsu_bac"/>
</dbReference>
<dbReference type="InterPro" id="IPR002146">
    <property type="entry name" value="ATP_synth_b/b'su_bac/chlpt"/>
</dbReference>
<dbReference type="AlphaFoldDB" id="A0A0C2VWG1"/>
<dbReference type="PANTHER" id="PTHR33445:SF1">
    <property type="entry name" value="ATP SYNTHASE SUBUNIT B"/>
    <property type="match status" value="1"/>
</dbReference>
<evidence type="ECO:0000256" key="7">
    <source>
        <dbReference type="ARBA" id="ARBA00022989"/>
    </source>
</evidence>
<evidence type="ECO:0000256" key="14">
    <source>
        <dbReference type="RuleBase" id="RU003848"/>
    </source>
</evidence>
<keyword evidence="8 13" id="KW-0406">Ion transport</keyword>
<comment type="function">
    <text evidence="11 13">F(1)F(0) ATP synthase produces ATP from ADP in the presence of a proton or sodium gradient. F-type ATPases consist of two structural domains, F(1) containing the extramembraneous catalytic core and F(0) containing the membrane proton channel, linked together by a central stalk and a peripheral stalk. During catalysis, ATP synthesis in the catalytic domain of F(1) is coupled via a rotary mechanism of the central stalk subunits to proton translocation.</text>
</comment>
<evidence type="ECO:0000256" key="11">
    <source>
        <dbReference type="ARBA" id="ARBA00025198"/>
    </source>
</evidence>
<dbReference type="RefSeq" id="WP_041152750.1">
    <property type="nucleotide sequence ID" value="NZ_BDDX01000003.1"/>
</dbReference>
<evidence type="ECO:0000313" key="17">
    <source>
        <dbReference type="EMBL" id="KOY79434.1"/>
    </source>
</evidence>
<dbReference type="GO" id="GO:0005886">
    <property type="term" value="C:plasma membrane"/>
    <property type="evidence" value="ECO:0007669"/>
    <property type="project" value="UniProtKB-SubCell"/>
</dbReference>